<organism evidence="1 2">
    <name type="scientific">Peronospora matthiolae</name>
    <dbReference type="NCBI Taxonomy" id="2874970"/>
    <lineage>
        <taxon>Eukaryota</taxon>
        <taxon>Sar</taxon>
        <taxon>Stramenopiles</taxon>
        <taxon>Oomycota</taxon>
        <taxon>Peronosporomycetes</taxon>
        <taxon>Peronosporales</taxon>
        <taxon>Peronosporaceae</taxon>
        <taxon>Peronospora</taxon>
    </lineage>
</organism>
<proteinExistence type="predicted"/>
<dbReference type="AlphaFoldDB" id="A0AAV1TKR1"/>
<evidence type="ECO:0000313" key="1">
    <source>
        <dbReference type="EMBL" id="CAK7921518.1"/>
    </source>
</evidence>
<evidence type="ECO:0000313" key="2">
    <source>
        <dbReference type="Proteomes" id="UP001162060"/>
    </source>
</evidence>
<name>A0AAV1TKR1_9STRA</name>
<dbReference type="Proteomes" id="UP001162060">
    <property type="component" value="Unassembled WGS sequence"/>
</dbReference>
<comment type="caution">
    <text evidence="1">The sequence shown here is derived from an EMBL/GenBank/DDBJ whole genome shotgun (WGS) entry which is preliminary data.</text>
</comment>
<sequence length="80" mass="9182">MAALEVDVTVDHKRDVQVGSLVHFYQQFGQLAYDTIVRISRDPDAGIELTDRRRVACVICTESKQTKMRRAKRILARTHP</sequence>
<accession>A0AAV1TKR1</accession>
<gene>
    <name evidence="1" type="ORF">PM001_LOCUS7182</name>
</gene>
<protein>
    <submittedName>
        <fullName evidence="1">Uncharacterized protein</fullName>
    </submittedName>
</protein>
<dbReference type="EMBL" id="CAKLBY020000058">
    <property type="protein sequence ID" value="CAK7921518.1"/>
    <property type="molecule type" value="Genomic_DNA"/>
</dbReference>
<reference evidence="1" key="1">
    <citation type="submission" date="2024-01" db="EMBL/GenBank/DDBJ databases">
        <authorList>
            <person name="Webb A."/>
        </authorList>
    </citation>
    <scope>NUCLEOTIDE SEQUENCE</scope>
    <source>
        <strain evidence="1">Pm1</strain>
    </source>
</reference>